<organism evidence="2 3">
    <name type="scientific">Pseudomonas sediminis</name>
    <dbReference type="NCBI Taxonomy" id="1691904"/>
    <lineage>
        <taxon>Bacteria</taxon>
        <taxon>Pseudomonadati</taxon>
        <taxon>Pseudomonadota</taxon>
        <taxon>Gammaproteobacteria</taxon>
        <taxon>Pseudomonadales</taxon>
        <taxon>Pseudomonadaceae</taxon>
        <taxon>Pseudomonas</taxon>
    </lineage>
</organism>
<reference evidence="2 3" key="1">
    <citation type="journal article" date="2020" name="Microbiol. Resour. Announc.">
        <title>Complete genome sequences of four natural Pseudomonas isolates that catabolize a wide range of aromatic compounds relevant to lignin valorization.</title>
        <authorList>
            <person name="Hatmaker E.A."/>
            <person name="Presley G."/>
            <person name="Cannon O."/>
            <person name="Guss A.M."/>
            <person name="Elkins J.G."/>
        </authorList>
    </citation>
    <scope>NUCLEOTIDE SEQUENCE [LARGE SCALE GENOMIC DNA]</scope>
    <source>
        <strain evidence="2 3">B10D7D</strain>
    </source>
</reference>
<evidence type="ECO:0000259" key="1">
    <source>
        <dbReference type="SMART" id="SM00062"/>
    </source>
</evidence>
<dbReference type="EMBL" id="CP060009">
    <property type="protein sequence ID" value="QNH03365.1"/>
    <property type="molecule type" value="Genomic_DNA"/>
</dbReference>
<keyword evidence="3" id="KW-1185">Reference proteome</keyword>
<accession>A0ABX6SQD7</accession>
<dbReference type="Gene3D" id="3.40.190.10">
    <property type="entry name" value="Periplasmic binding protein-like II"/>
    <property type="match status" value="2"/>
</dbReference>
<dbReference type="PANTHER" id="PTHR38834">
    <property type="entry name" value="PERIPLASMIC SUBSTRATE BINDING PROTEIN FAMILY 3"/>
    <property type="match status" value="1"/>
</dbReference>
<dbReference type="PANTHER" id="PTHR38834:SF3">
    <property type="entry name" value="SOLUTE-BINDING PROTEIN FAMILY 3_N-TERMINAL DOMAIN-CONTAINING PROTEIN"/>
    <property type="match status" value="1"/>
</dbReference>
<feature type="domain" description="Solute-binding protein family 3/N-terminal" evidence="1">
    <location>
        <begin position="24"/>
        <end position="248"/>
    </location>
</feature>
<name>A0ABX6SQD7_9PSED</name>
<dbReference type="Proteomes" id="UP000515254">
    <property type="component" value="Chromosome"/>
</dbReference>
<protein>
    <submittedName>
        <fullName evidence="2">ABC transporter substrate-binding protein</fullName>
    </submittedName>
</protein>
<sequence length="249" mass="28119">MAVSLLLIIGQSHAEAFPSHSRMVLMTENFPPFNMSADGKNFSRDANIMGSNTAVIREMFKRAGIPYHLSLRFPWDRMYNLVLEKENYALFSVTLNDTRKPDFQWVGPLSSTRRVFVAAPGSTLTLTRLEEAHNYRIGSYRNASSGAFLEKNGIPFSSSLRDQENISKLLDGRIDFWVTNDPVFHYYAAQQGVSGLRVAFVAEAETYQYLAINRNTPEAVTKRLQESLDEMSADGTLQRLQTSFLKSAQ</sequence>
<gene>
    <name evidence="2" type="ORF">HNQ25_07240</name>
</gene>
<dbReference type="Pfam" id="PF00497">
    <property type="entry name" value="SBP_bac_3"/>
    <property type="match status" value="1"/>
</dbReference>
<dbReference type="SMART" id="SM00062">
    <property type="entry name" value="PBPb"/>
    <property type="match status" value="1"/>
</dbReference>
<evidence type="ECO:0000313" key="3">
    <source>
        <dbReference type="Proteomes" id="UP000515254"/>
    </source>
</evidence>
<proteinExistence type="predicted"/>
<dbReference type="SUPFAM" id="SSF53850">
    <property type="entry name" value="Periplasmic binding protein-like II"/>
    <property type="match status" value="1"/>
</dbReference>
<dbReference type="InterPro" id="IPR001638">
    <property type="entry name" value="Solute-binding_3/MltF_N"/>
</dbReference>
<evidence type="ECO:0000313" key="2">
    <source>
        <dbReference type="EMBL" id="QNH03365.1"/>
    </source>
</evidence>